<dbReference type="PANTHER" id="PTHR43712">
    <property type="entry name" value="PUTATIVE (AFU_ORTHOLOGUE AFUA_4G14580)-RELATED"/>
    <property type="match status" value="1"/>
</dbReference>
<organism evidence="9 10">
    <name type="scientific">Leptotrombidium deliense</name>
    <dbReference type="NCBI Taxonomy" id="299467"/>
    <lineage>
        <taxon>Eukaryota</taxon>
        <taxon>Metazoa</taxon>
        <taxon>Ecdysozoa</taxon>
        <taxon>Arthropoda</taxon>
        <taxon>Chelicerata</taxon>
        <taxon>Arachnida</taxon>
        <taxon>Acari</taxon>
        <taxon>Acariformes</taxon>
        <taxon>Trombidiformes</taxon>
        <taxon>Prostigmata</taxon>
        <taxon>Anystina</taxon>
        <taxon>Parasitengona</taxon>
        <taxon>Trombiculoidea</taxon>
        <taxon>Trombiculidae</taxon>
        <taxon>Leptotrombidium</taxon>
    </lineage>
</organism>
<evidence type="ECO:0000256" key="4">
    <source>
        <dbReference type="ARBA" id="ARBA00037645"/>
    </source>
</evidence>
<dbReference type="Gene3D" id="3.40.50.150">
    <property type="entry name" value="Vaccinia Virus protein VP39"/>
    <property type="match status" value="1"/>
</dbReference>
<evidence type="ECO:0000313" key="10">
    <source>
        <dbReference type="Proteomes" id="UP000288716"/>
    </source>
</evidence>
<dbReference type="EMBL" id="NCKV01004400">
    <property type="protein sequence ID" value="RWS24792.1"/>
    <property type="molecule type" value="Genomic_DNA"/>
</dbReference>
<proteinExistence type="predicted"/>
<dbReference type="EC" id="2.1.1.4" evidence="5"/>
<dbReference type="Pfam" id="PF00891">
    <property type="entry name" value="Methyltransf_2"/>
    <property type="match status" value="1"/>
</dbReference>
<comment type="function">
    <text evidence="4">Catalyzes the transfer of a methyl group onto N-acetylserotonin, producing melatonin (N-acetyl-5-methoxytryptamine).</text>
</comment>
<protein>
    <recommendedName>
        <fullName evidence="6">Acetylserotonin O-methyltransferase</fullName>
        <ecNumber evidence="5">2.1.1.4</ecNumber>
    </recommendedName>
    <alternativeName>
        <fullName evidence="7">Hydroxyindole O-methyltransferase</fullName>
    </alternativeName>
</protein>
<feature type="domain" description="O-methyltransferase C-terminal" evidence="8">
    <location>
        <begin position="47"/>
        <end position="249"/>
    </location>
</feature>
<evidence type="ECO:0000256" key="6">
    <source>
        <dbReference type="ARBA" id="ARBA00040730"/>
    </source>
</evidence>
<dbReference type="SUPFAM" id="SSF53335">
    <property type="entry name" value="S-adenosyl-L-methionine-dependent methyltransferases"/>
    <property type="match status" value="1"/>
</dbReference>
<dbReference type="PANTHER" id="PTHR43712:SF2">
    <property type="entry name" value="O-METHYLTRANSFERASE CICE"/>
    <property type="match status" value="1"/>
</dbReference>
<dbReference type="GO" id="GO:0032259">
    <property type="term" value="P:methylation"/>
    <property type="evidence" value="ECO:0007669"/>
    <property type="project" value="UniProtKB-KW"/>
</dbReference>
<evidence type="ECO:0000256" key="3">
    <source>
        <dbReference type="ARBA" id="ARBA00022691"/>
    </source>
</evidence>
<dbReference type="VEuPathDB" id="VectorBase:LDEU007247"/>
<reference evidence="9 10" key="1">
    <citation type="journal article" date="2018" name="Gigascience">
        <title>Genomes of trombidid mites reveal novel predicted allergens and laterally-transferred genes associated with secondary metabolism.</title>
        <authorList>
            <person name="Dong X."/>
            <person name="Chaisiri K."/>
            <person name="Xia D."/>
            <person name="Armstrong S.D."/>
            <person name="Fang Y."/>
            <person name="Donnelly M.J."/>
            <person name="Kadowaki T."/>
            <person name="McGarry J.W."/>
            <person name="Darby A.C."/>
            <person name="Makepeace B.L."/>
        </authorList>
    </citation>
    <scope>NUCLEOTIDE SEQUENCE [LARGE SCALE GENOMIC DNA]</scope>
    <source>
        <strain evidence="9">UoL-UT</strain>
    </source>
</reference>
<evidence type="ECO:0000256" key="1">
    <source>
        <dbReference type="ARBA" id="ARBA00022603"/>
    </source>
</evidence>
<dbReference type="Proteomes" id="UP000288716">
    <property type="component" value="Unassembled WGS sequence"/>
</dbReference>
<dbReference type="AlphaFoldDB" id="A0A443SB95"/>
<evidence type="ECO:0000256" key="5">
    <source>
        <dbReference type="ARBA" id="ARBA00039116"/>
    </source>
</evidence>
<dbReference type="InterPro" id="IPR029063">
    <property type="entry name" value="SAM-dependent_MTases_sf"/>
</dbReference>
<gene>
    <name evidence="9" type="ORF">B4U80_13170</name>
</gene>
<evidence type="ECO:0000256" key="7">
    <source>
        <dbReference type="ARBA" id="ARBA00043054"/>
    </source>
</evidence>
<dbReference type="PROSITE" id="PS51683">
    <property type="entry name" value="SAM_OMT_II"/>
    <property type="match status" value="1"/>
</dbReference>
<dbReference type="GO" id="GO:0017096">
    <property type="term" value="F:acetylserotonin O-methyltransferase activity"/>
    <property type="evidence" value="ECO:0007669"/>
    <property type="project" value="UniProtKB-EC"/>
</dbReference>
<dbReference type="OrthoDB" id="1606438at2759"/>
<dbReference type="InterPro" id="IPR016461">
    <property type="entry name" value="COMT-like"/>
</dbReference>
<accession>A0A443SB95</accession>
<dbReference type="Gene3D" id="1.10.287.1350">
    <property type="match status" value="1"/>
</dbReference>
<name>A0A443SB95_9ACAR</name>
<comment type="caution">
    <text evidence="9">The sequence shown here is derived from an EMBL/GenBank/DDBJ whole genome shotgun (WGS) entry which is preliminary data.</text>
</comment>
<dbReference type="CDD" id="cd02440">
    <property type="entry name" value="AdoMet_MTases"/>
    <property type="match status" value="1"/>
</dbReference>
<dbReference type="InterPro" id="IPR001077">
    <property type="entry name" value="COMT_C"/>
</dbReference>
<keyword evidence="10" id="KW-1185">Reference proteome</keyword>
<keyword evidence="1" id="KW-0489">Methyltransferase</keyword>
<evidence type="ECO:0000259" key="8">
    <source>
        <dbReference type="Pfam" id="PF00891"/>
    </source>
</evidence>
<keyword evidence="3" id="KW-0949">S-adenosyl-L-methionine</keyword>
<evidence type="ECO:0000313" key="9">
    <source>
        <dbReference type="EMBL" id="RWS24792.1"/>
    </source>
</evidence>
<evidence type="ECO:0000256" key="2">
    <source>
        <dbReference type="ARBA" id="ARBA00022679"/>
    </source>
</evidence>
<keyword evidence="2" id="KW-0808">Transferase</keyword>
<sequence length="273" mass="30964">MFDCKSKNKRIIAKVTELGLTLKPGTENCVKNFAIIHLEPSPIPLSKLEHTLRTGEPAFDHIYGMSFFEYLNQNRKLREIFDDTMDEYAKLANTSMLVSGYDYTVFNHIVDVGGGNGKFLIEILEQTPNAKGTVLEIQSVIEATKKAIEESNLQDRCTTFVGSFFDVIPPNGDCYILRNCLHDWNDEKALKILVNIRKQMKPGTKLLAMEMKIPDGTEPHLYKEVDMHVLAHFAGRKRTKADFESLFAQSSLKLIRFVEFKTGPMSIIEAEPV</sequence>